<dbReference type="InterPro" id="IPR012340">
    <property type="entry name" value="NA-bd_OB-fold"/>
</dbReference>
<keyword evidence="3" id="KW-1185">Reference proteome</keyword>
<organism evidence="2 3">
    <name type="scientific">Actinoplanes ianthinogenes</name>
    <dbReference type="NCBI Taxonomy" id="122358"/>
    <lineage>
        <taxon>Bacteria</taxon>
        <taxon>Bacillati</taxon>
        <taxon>Actinomycetota</taxon>
        <taxon>Actinomycetes</taxon>
        <taxon>Micromonosporales</taxon>
        <taxon>Micromonosporaceae</taxon>
        <taxon>Actinoplanes</taxon>
    </lineage>
</organism>
<dbReference type="EMBL" id="AP023356">
    <property type="protein sequence ID" value="BCJ43446.1"/>
    <property type="molecule type" value="Genomic_DNA"/>
</dbReference>
<name>A0ABM7LVS8_9ACTN</name>
<reference evidence="2 3" key="1">
    <citation type="submission" date="2020-08" db="EMBL/GenBank/DDBJ databases">
        <title>Whole genome shotgun sequence of Actinoplanes ianthinogenes NBRC 13996.</title>
        <authorList>
            <person name="Komaki H."/>
            <person name="Tamura T."/>
        </authorList>
    </citation>
    <scope>NUCLEOTIDE SEQUENCE [LARGE SCALE GENOMIC DNA]</scope>
    <source>
        <strain evidence="2 3">NBRC 13996</strain>
    </source>
</reference>
<evidence type="ECO:0000256" key="1">
    <source>
        <dbReference type="SAM" id="MobiDB-lite"/>
    </source>
</evidence>
<proteinExistence type="predicted"/>
<gene>
    <name evidence="2" type="ORF">Aiant_41030</name>
</gene>
<sequence>MGRPGLAVREHNAGVTSETLVGRVGRVITAIRGGERAGEIRLMVGGMPHYYLAYSPVPLPIGAEALVIHNRGARQVDVEPWPTVPPDGIARGVDEGL</sequence>
<evidence type="ECO:0000313" key="3">
    <source>
        <dbReference type="Proteomes" id="UP000676967"/>
    </source>
</evidence>
<dbReference type="Proteomes" id="UP000676967">
    <property type="component" value="Chromosome"/>
</dbReference>
<feature type="region of interest" description="Disordered" evidence="1">
    <location>
        <begin position="78"/>
        <end position="97"/>
    </location>
</feature>
<evidence type="ECO:0000313" key="2">
    <source>
        <dbReference type="EMBL" id="BCJ43446.1"/>
    </source>
</evidence>
<dbReference type="Gene3D" id="2.40.50.140">
    <property type="entry name" value="Nucleic acid-binding proteins"/>
    <property type="match status" value="1"/>
</dbReference>
<accession>A0ABM7LVS8</accession>
<protein>
    <submittedName>
        <fullName evidence="2">Uncharacterized protein</fullName>
    </submittedName>
</protein>